<evidence type="ECO:0000313" key="2">
    <source>
        <dbReference type="EMBL" id="KAF9500347.1"/>
    </source>
</evidence>
<sequence>MSVVIQVSDTWKGFRSIRNLVIFGDSYSSVRDAIQTPEPTANLPIGVGWPGFTWNEPDLPNWVGHLLTKYAPGPKYDPTADQQDEAYLAAPLLAYDHAIGGATYLGVRHQVERFLRSDYSKKIDPKDSLFVFWFGINDCAYSSDPKPSLIALSDFLDQLYATGARNFMLIDVPPVQKSPAYRGRYYDGRFESWNTELKQTVETFSSVHTDATILIFSSYSIFSAFLNEREKYGFDSKPFSQTIWMDALHPTSKVHDLVAESVSTFLQSVPASS</sequence>
<dbReference type="EMBL" id="MU154527">
    <property type="protein sequence ID" value="KAF9500347.1"/>
    <property type="molecule type" value="Genomic_DNA"/>
</dbReference>
<proteinExistence type="predicted"/>
<evidence type="ECO:0008006" key="4">
    <source>
        <dbReference type="Google" id="ProtNLM"/>
    </source>
</evidence>
<dbReference type="OrthoDB" id="1600564at2759"/>
<dbReference type="PANTHER" id="PTHR45648:SF22">
    <property type="entry name" value="GDSL LIPASE_ACYLHYDROLASE FAMILY PROTEIN (AFU_ORTHOLOGUE AFUA_4G14700)"/>
    <property type="match status" value="1"/>
</dbReference>
<keyword evidence="1" id="KW-0378">Hydrolase</keyword>
<accession>A0A9P6DD39</accession>
<evidence type="ECO:0000313" key="3">
    <source>
        <dbReference type="Proteomes" id="UP000807025"/>
    </source>
</evidence>
<gene>
    <name evidence="2" type="ORF">BDN71DRAFT_1440360</name>
</gene>
<dbReference type="Pfam" id="PF00657">
    <property type="entry name" value="Lipase_GDSL"/>
    <property type="match status" value="1"/>
</dbReference>
<dbReference type="PANTHER" id="PTHR45648">
    <property type="entry name" value="GDSL LIPASE/ACYLHYDROLASE FAMILY PROTEIN (AFU_ORTHOLOGUE AFUA_4G14700)"/>
    <property type="match status" value="1"/>
</dbReference>
<comment type="caution">
    <text evidence="2">The sequence shown here is derived from an EMBL/GenBank/DDBJ whole genome shotgun (WGS) entry which is preliminary data.</text>
</comment>
<name>A0A9P6DD39_PLEER</name>
<reference evidence="2" key="1">
    <citation type="submission" date="2020-11" db="EMBL/GenBank/DDBJ databases">
        <authorList>
            <consortium name="DOE Joint Genome Institute"/>
            <person name="Ahrendt S."/>
            <person name="Riley R."/>
            <person name="Andreopoulos W."/>
            <person name="Labutti K."/>
            <person name="Pangilinan J."/>
            <person name="Ruiz-Duenas F.J."/>
            <person name="Barrasa J.M."/>
            <person name="Sanchez-Garcia M."/>
            <person name="Camarero S."/>
            <person name="Miyauchi S."/>
            <person name="Serrano A."/>
            <person name="Linde D."/>
            <person name="Babiker R."/>
            <person name="Drula E."/>
            <person name="Ayuso-Fernandez I."/>
            <person name="Pacheco R."/>
            <person name="Padilla G."/>
            <person name="Ferreira P."/>
            <person name="Barriuso J."/>
            <person name="Kellner H."/>
            <person name="Castanera R."/>
            <person name="Alfaro M."/>
            <person name="Ramirez L."/>
            <person name="Pisabarro A.G."/>
            <person name="Kuo A."/>
            <person name="Tritt A."/>
            <person name="Lipzen A."/>
            <person name="He G."/>
            <person name="Yan M."/>
            <person name="Ng V."/>
            <person name="Cullen D."/>
            <person name="Martin F."/>
            <person name="Rosso M.-N."/>
            <person name="Henrissat B."/>
            <person name="Hibbett D."/>
            <person name="Martinez A.T."/>
            <person name="Grigoriev I.V."/>
        </authorList>
    </citation>
    <scope>NUCLEOTIDE SEQUENCE</scope>
    <source>
        <strain evidence="2">ATCC 90797</strain>
    </source>
</reference>
<dbReference type="InterPro" id="IPR036514">
    <property type="entry name" value="SGNH_hydro_sf"/>
</dbReference>
<organism evidence="2 3">
    <name type="scientific">Pleurotus eryngii</name>
    <name type="common">Boletus of the steppes</name>
    <dbReference type="NCBI Taxonomy" id="5323"/>
    <lineage>
        <taxon>Eukaryota</taxon>
        <taxon>Fungi</taxon>
        <taxon>Dikarya</taxon>
        <taxon>Basidiomycota</taxon>
        <taxon>Agaricomycotina</taxon>
        <taxon>Agaricomycetes</taxon>
        <taxon>Agaricomycetidae</taxon>
        <taxon>Agaricales</taxon>
        <taxon>Pleurotineae</taxon>
        <taxon>Pleurotaceae</taxon>
        <taxon>Pleurotus</taxon>
    </lineage>
</organism>
<evidence type="ECO:0000256" key="1">
    <source>
        <dbReference type="ARBA" id="ARBA00022801"/>
    </source>
</evidence>
<dbReference type="InterPro" id="IPR001087">
    <property type="entry name" value="GDSL"/>
</dbReference>
<dbReference type="Gene3D" id="3.40.50.1110">
    <property type="entry name" value="SGNH hydrolase"/>
    <property type="match status" value="1"/>
</dbReference>
<dbReference type="Proteomes" id="UP000807025">
    <property type="component" value="Unassembled WGS sequence"/>
</dbReference>
<protein>
    <recommendedName>
        <fullName evidence="4">Carbohydrate esterase family 16 protein</fullName>
    </recommendedName>
</protein>
<dbReference type="SUPFAM" id="SSF52266">
    <property type="entry name" value="SGNH hydrolase"/>
    <property type="match status" value="1"/>
</dbReference>
<dbReference type="AlphaFoldDB" id="A0A9P6DD39"/>
<dbReference type="InterPro" id="IPR051058">
    <property type="entry name" value="GDSL_Est/Lipase"/>
</dbReference>
<keyword evidence="3" id="KW-1185">Reference proteome</keyword>
<dbReference type="GO" id="GO:0016788">
    <property type="term" value="F:hydrolase activity, acting on ester bonds"/>
    <property type="evidence" value="ECO:0007669"/>
    <property type="project" value="InterPro"/>
</dbReference>